<dbReference type="Pfam" id="PF00450">
    <property type="entry name" value="Peptidase_S10"/>
    <property type="match status" value="1"/>
</dbReference>
<organism evidence="6 7">
    <name type="scientific">Eutypa lata (strain UCR-EL1)</name>
    <name type="common">Grapevine dieback disease fungus</name>
    <name type="synonym">Eutypa armeniacae</name>
    <dbReference type="NCBI Taxonomy" id="1287681"/>
    <lineage>
        <taxon>Eukaryota</taxon>
        <taxon>Fungi</taxon>
        <taxon>Dikarya</taxon>
        <taxon>Ascomycota</taxon>
        <taxon>Pezizomycotina</taxon>
        <taxon>Sordariomycetes</taxon>
        <taxon>Xylariomycetidae</taxon>
        <taxon>Xylariales</taxon>
        <taxon>Diatrypaceae</taxon>
        <taxon>Eutypa</taxon>
    </lineage>
</organism>
<dbReference type="EMBL" id="KB705412">
    <property type="protein sequence ID" value="EMR72619.1"/>
    <property type="molecule type" value="Genomic_DNA"/>
</dbReference>
<dbReference type="GO" id="GO:0004185">
    <property type="term" value="F:serine-type carboxypeptidase activity"/>
    <property type="evidence" value="ECO:0007669"/>
    <property type="project" value="InterPro"/>
</dbReference>
<evidence type="ECO:0000256" key="5">
    <source>
        <dbReference type="ARBA" id="ARBA00023180"/>
    </source>
</evidence>
<sequence>MLFIDQPSQVGFSYSKPVPAYQADSGDIIVLPDATCPDYAPADSCGTYAYPNVTLTANSTTNAAPNFWKTLQGFMGTFPQYSRNGFHFATESYGGHYGPIFNAYIEEQNARNITGAKKIKLETVLIGNGWYDPIVQYQAYYNFSVSPGNTYDYSPFNESIASMFYNNLYGPGNCLDQLNYCKASGDNAACRHADNFCAGQVEFIYDSVLGRDEYDVRELTPDPFPYSFYTSYLNTAAVQAAIGAFTNFSSNGAVSEAFDNTGDDGREMGTIEALRYLLSQNVTVALYAGDADYNCNWLGNEVVADAVAADGFSEAGYADLQTSDGVAHGQVKQAGKFSFTRIYESGHEVPFYQPLASLEYFARAIRGSDIQTGESAVTSGYRTSGPAKSTYREGNGTVQWEVLPANVTYNVETNEPGLPWQQTLAKRSFRAPPPRRRVGRFGR</sequence>
<keyword evidence="2 6" id="KW-0121">Carboxypeptidase</keyword>
<dbReference type="GO" id="GO:0006508">
    <property type="term" value="P:proteolysis"/>
    <property type="evidence" value="ECO:0007669"/>
    <property type="project" value="UniProtKB-KW"/>
</dbReference>
<gene>
    <name evidence="6" type="ORF">UCREL1_328</name>
</gene>
<dbReference type="Gene3D" id="3.40.50.1820">
    <property type="entry name" value="alpha/beta hydrolase"/>
    <property type="match status" value="1"/>
</dbReference>
<dbReference type="InterPro" id="IPR001563">
    <property type="entry name" value="Peptidase_S10"/>
</dbReference>
<protein>
    <submittedName>
        <fullName evidence="6">Putative carboxypeptidase s1 protein</fullName>
    </submittedName>
</protein>
<dbReference type="PANTHER" id="PTHR11802">
    <property type="entry name" value="SERINE PROTEASE FAMILY S10 SERINE CARBOXYPEPTIDASE"/>
    <property type="match status" value="1"/>
</dbReference>
<evidence type="ECO:0000256" key="2">
    <source>
        <dbReference type="ARBA" id="ARBA00022645"/>
    </source>
</evidence>
<dbReference type="InterPro" id="IPR029058">
    <property type="entry name" value="AB_hydrolase_fold"/>
</dbReference>
<keyword evidence="3" id="KW-0645">Protease</keyword>
<evidence type="ECO:0000313" key="6">
    <source>
        <dbReference type="EMBL" id="EMR72619.1"/>
    </source>
</evidence>
<keyword evidence="4" id="KW-0378">Hydrolase</keyword>
<name>M7T149_EUTLA</name>
<comment type="similarity">
    <text evidence="1">Belongs to the peptidase S10 family.</text>
</comment>
<accession>M7T149</accession>
<dbReference type="MEROPS" id="S10.008"/>
<evidence type="ECO:0000313" key="7">
    <source>
        <dbReference type="Proteomes" id="UP000012174"/>
    </source>
</evidence>
<evidence type="ECO:0000256" key="3">
    <source>
        <dbReference type="ARBA" id="ARBA00022670"/>
    </source>
</evidence>
<dbReference type="SUPFAM" id="SSF53474">
    <property type="entry name" value="alpha/beta-Hydrolases"/>
    <property type="match status" value="1"/>
</dbReference>
<dbReference type="eggNOG" id="KOG1282">
    <property type="taxonomic scope" value="Eukaryota"/>
</dbReference>
<dbReference type="AlphaFoldDB" id="M7T149"/>
<dbReference type="GO" id="GO:0000324">
    <property type="term" value="C:fungal-type vacuole"/>
    <property type="evidence" value="ECO:0007669"/>
    <property type="project" value="TreeGrafter"/>
</dbReference>
<reference evidence="7" key="1">
    <citation type="journal article" date="2013" name="Genome Announc.">
        <title>Draft genome sequence of the grapevine dieback fungus Eutypa lata UCR-EL1.</title>
        <authorList>
            <person name="Blanco-Ulate B."/>
            <person name="Rolshausen P.E."/>
            <person name="Cantu D."/>
        </authorList>
    </citation>
    <scope>NUCLEOTIDE SEQUENCE [LARGE SCALE GENOMIC DNA]</scope>
    <source>
        <strain evidence="7">UCR-EL1</strain>
    </source>
</reference>
<proteinExistence type="inferred from homology"/>
<dbReference type="KEGG" id="ela:UCREL1_328"/>
<evidence type="ECO:0000256" key="1">
    <source>
        <dbReference type="ARBA" id="ARBA00009431"/>
    </source>
</evidence>
<dbReference type="OMA" id="HYGPIFN"/>
<dbReference type="PRINTS" id="PR00724">
    <property type="entry name" value="CRBOXYPTASEC"/>
</dbReference>
<dbReference type="Proteomes" id="UP000012174">
    <property type="component" value="Unassembled WGS sequence"/>
</dbReference>
<dbReference type="HOGENOM" id="CLU_008523_10_3_1"/>
<dbReference type="OrthoDB" id="443318at2759"/>
<keyword evidence="5" id="KW-0325">Glycoprotein</keyword>
<dbReference type="PANTHER" id="PTHR11802:SF64">
    <property type="entry name" value="CARBOXYPEPTIDASE"/>
    <property type="match status" value="1"/>
</dbReference>
<keyword evidence="7" id="KW-1185">Reference proteome</keyword>
<evidence type="ECO:0000256" key="4">
    <source>
        <dbReference type="ARBA" id="ARBA00022801"/>
    </source>
</evidence>